<organism evidence="4 5">
    <name type="scientific">Leucobacter allii</name>
    <dbReference type="NCBI Taxonomy" id="2932247"/>
    <lineage>
        <taxon>Bacteria</taxon>
        <taxon>Bacillati</taxon>
        <taxon>Actinomycetota</taxon>
        <taxon>Actinomycetes</taxon>
        <taxon>Micrococcales</taxon>
        <taxon>Microbacteriaceae</taxon>
        <taxon>Leucobacter</taxon>
    </lineage>
</organism>
<dbReference type="PANTHER" id="PTHR37813">
    <property type="entry name" value="FELS-2 PROPHAGE PROTEIN"/>
    <property type="match status" value="1"/>
</dbReference>
<keyword evidence="5" id="KW-1185">Reference proteome</keyword>
<dbReference type="RefSeq" id="WP_244729064.1">
    <property type="nucleotide sequence ID" value="NZ_CP095045.1"/>
</dbReference>
<reference evidence="4 5" key="1">
    <citation type="submission" date="2022-04" db="EMBL/GenBank/DDBJ databases">
        <title>Leucobacter sp. isolated from rhizosphere of garlic.</title>
        <authorList>
            <person name="Won M."/>
            <person name="Lee C.-M."/>
            <person name="Woen H.-Y."/>
            <person name="Kwon S.-W."/>
        </authorList>
    </citation>
    <scope>NUCLEOTIDE SEQUENCE [LARGE SCALE GENOMIC DNA]</scope>
    <source>
        <strain evidence="4 5">H21R-40</strain>
    </source>
</reference>
<dbReference type="EMBL" id="CP095045">
    <property type="protein sequence ID" value="UOQ58094.1"/>
    <property type="molecule type" value="Genomic_DNA"/>
</dbReference>
<protein>
    <submittedName>
        <fullName evidence="4">Phage tail tape measure protein</fullName>
    </submittedName>
</protein>
<dbReference type="InterPro" id="IPR010090">
    <property type="entry name" value="Phage_tape_meas"/>
</dbReference>
<keyword evidence="1" id="KW-1188">Viral release from host cell</keyword>
<keyword evidence="2" id="KW-0812">Transmembrane</keyword>
<evidence type="ECO:0000313" key="5">
    <source>
        <dbReference type="Proteomes" id="UP000831786"/>
    </source>
</evidence>
<keyword evidence="2" id="KW-1133">Transmembrane helix</keyword>
<sequence>MSFEVGRLSAALTLDGVQEFNRGLDQAGQKLKATGNEAKTASGQTSSFFQGVKQAATETPQQLTLMGSAFTKVGLAAGAAATVAIAKWANFDQAMSNVSAATHESAANMKLLEQAALDAGARTVFSATEAANAIEELAKAGVSTADILAGGLDGALDLAAAGGLGVADAAGIAATALKTFNLEGSDMSHVADLLAAGAGKAMGDVSDLSAAMNQSAMVANATGLSIEETTAGLAAFASQGLLGSDAGTSFKSMLQSLTPSSQAAADTMAELGISAYDSQGNFIGLAEFAGQLQGALSDLSVEQQQAALKTIFGSDAIRAATVLYSEGADGIREWEDAVSDQGYAADTAAARLDNLKGDLEALGGALDTAFIQSGSGANDALRDLVQLVTRAVDAYNELPAPLQSATVGAALLVAGVGLLGGAFMTATVKAYEFKTAAAELGLSGARARAGLGSLVTFLGGPWGIALGLATVTTLGFNRAMEESKVSAQEMEIALKQGKNGFEAMQAEAGKGLNVAWVYDMASSVSNLGAVLDENAGYANSFTKFFLQNFDDRSAIENVNELGRSLASMASTDLSEAASQFEAFGEAAGLNREQLGLALDEMPEFKSALLDAANAQGIATDEASLLALALGEVDVSASDSSSSATSAADAYMQQGDAAAEAAEALQGLIDALMRANGIGQDSEQANAAYQQTLADVQEHIANAQAGVDGFSASLDANTLEGAKNRDMFAGLAEDSQAVAQAQFDVESATLSAEDAAANYRARLEEGRNALIDQITALTGNRDAAVQFADQVYQIPDIHETEIMAETAKAQADVAAFTSALNDVPNEKWTSLFVNRGNSAEELQAHLDALNNIPGYRETVIATVMKQTGAPRGQVGAAYNFAGGIYGLHGQNFASGGLVSGIYRAVVGGIPKRGIDGTPHIFAEAEMGVPWEAYISGRSGSRSRNIDIALESLNRLGFPVVPASALRGVPRFADGGVTGGASSAPSASHSYAPSAGTAVSMQTNIYGAPGQSEDEIARIAEARIAYRLRGL</sequence>
<dbReference type="NCBIfam" id="TIGR01760">
    <property type="entry name" value="tape_meas_TP901"/>
    <property type="match status" value="1"/>
</dbReference>
<evidence type="ECO:0000256" key="1">
    <source>
        <dbReference type="ARBA" id="ARBA00022612"/>
    </source>
</evidence>
<proteinExistence type="predicted"/>
<gene>
    <name evidence="4" type="ORF">MUN78_04410</name>
</gene>
<dbReference type="Pfam" id="PF10145">
    <property type="entry name" value="PhageMin_Tail"/>
    <property type="match status" value="1"/>
</dbReference>
<dbReference type="Proteomes" id="UP000831786">
    <property type="component" value="Chromosome"/>
</dbReference>
<feature type="domain" description="Phage tail tape measure protein" evidence="3">
    <location>
        <begin position="114"/>
        <end position="313"/>
    </location>
</feature>
<feature type="transmembrane region" description="Helical" evidence="2">
    <location>
        <begin position="407"/>
        <end position="428"/>
    </location>
</feature>
<feature type="transmembrane region" description="Helical" evidence="2">
    <location>
        <begin position="449"/>
        <end position="476"/>
    </location>
</feature>
<accession>A0ABY4FPH1</accession>
<keyword evidence="2" id="KW-0472">Membrane</keyword>
<evidence type="ECO:0000256" key="2">
    <source>
        <dbReference type="SAM" id="Phobius"/>
    </source>
</evidence>
<evidence type="ECO:0000313" key="4">
    <source>
        <dbReference type="EMBL" id="UOQ58094.1"/>
    </source>
</evidence>
<evidence type="ECO:0000259" key="3">
    <source>
        <dbReference type="Pfam" id="PF10145"/>
    </source>
</evidence>
<dbReference type="PANTHER" id="PTHR37813:SF1">
    <property type="entry name" value="FELS-2 PROPHAGE PROTEIN"/>
    <property type="match status" value="1"/>
</dbReference>
<name>A0ABY4FPH1_9MICO</name>